<accession>X6LE06</accession>
<evidence type="ECO:0000313" key="1">
    <source>
        <dbReference type="EMBL" id="ETN99610.1"/>
    </source>
</evidence>
<reference evidence="1 2" key="1">
    <citation type="journal article" date="2013" name="Curr. Biol.">
        <title>The Genome of the Foraminiferan Reticulomyxa filosa.</title>
        <authorList>
            <person name="Glockner G."/>
            <person name="Hulsmann N."/>
            <person name="Schleicher M."/>
            <person name="Noegel A.A."/>
            <person name="Eichinger L."/>
            <person name="Gallinger C."/>
            <person name="Pawlowski J."/>
            <person name="Sierra R."/>
            <person name="Euteneuer U."/>
            <person name="Pillet L."/>
            <person name="Moustafa A."/>
            <person name="Platzer M."/>
            <person name="Groth M."/>
            <person name="Szafranski K."/>
            <person name="Schliwa M."/>
        </authorList>
    </citation>
    <scope>NUCLEOTIDE SEQUENCE [LARGE SCALE GENOMIC DNA]</scope>
</reference>
<dbReference type="AlphaFoldDB" id="X6LE06"/>
<gene>
    <name evidence="1" type="ORF">RFI_37861</name>
</gene>
<keyword evidence="2" id="KW-1185">Reference proteome</keyword>
<feature type="non-terminal residue" evidence="1">
    <location>
        <position position="1"/>
    </location>
</feature>
<name>X6LE06_RETFI</name>
<dbReference type="Proteomes" id="UP000023152">
    <property type="component" value="Unassembled WGS sequence"/>
</dbReference>
<proteinExistence type="predicted"/>
<dbReference type="EMBL" id="ASPP01043448">
    <property type="protein sequence ID" value="ETN99610.1"/>
    <property type="molecule type" value="Genomic_DNA"/>
</dbReference>
<organism evidence="1 2">
    <name type="scientific">Reticulomyxa filosa</name>
    <dbReference type="NCBI Taxonomy" id="46433"/>
    <lineage>
        <taxon>Eukaryota</taxon>
        <taxon>Sar</taxon>
        <taxon>Rhizaria</taxon>
        <taxon>Retaria</taxon>
        <taxon>Foraminifera</taxon>
        <taxon>Monothalamids</taxon>
        <taxon>Reticulomyxidae</taxon>
        <taxon>Reticulomyxa</taxon>
    </lineage>
</organism>
<comment type="caution">
    <text evidence="1">The sequence shown here is derived from an EMBL/GenBank/DDBJ whole genome shotgun (WGS) entry which is preliminary data.</text>
</comment>
<sequence length="138" mass="16839">TNYFVMPKEKGIDYRDRGRRKKREFCFKNFFKKRQSQTQTLKLKLQMIFSERINVLIEKQKQKEVVNMVFLDSSDLLIFTRRKNKKIDSLALYMHIITYSKSIPLKKGFTKKLECDIEFFFMFEEPKKVYSNSLFYNK</sequence>
<evidence type="ECO:0000313" key="2">
    <source>
        <dbReference type="Proteomes" id="UP000023152"/>
    </source>
</evidence>
<protein>
    <submittedName>
        <fullName evidence="1">Uncharacterized protein</fullName>
    </submittedName>
</protein>